<reference evidence="2" key="1">
    <citation type="submission" date="2017-10" db="EMBL/GenBank/DDBJ databases">
        <title>Rapid genome shrinkage in a self-fertile nematode reveals novel sperm competition proteins.</title>
        <authorList>
            <person name="Yin D."/>
            <person name="Schwarz E.M."/>
            <person name="Thomas C.G."/>
            <person name="Felde R.L."/>
            <person name="Korf I.F."/>
            <person name="Cutter A.D."/>
            <person name="Schartner C.M."/>
            <person name="Ralston E.J."/>
            <person name="Meyer B.J."/>
            <person name="Haag E.S."/>
        </authorList>
    </citation>
    <scope>NUCLEOTIDE SEQUENCE [LARGE SCALE GENOMIC DNA]</scope>
    <source>
        <strain evidence="2">JU1422</strain>
    </source>
</reference>
<dbReference type="EMBL" id="PDUG01000006">
    <property type="protein sequence ID" value="PIC19454.1"/>
    <property type="molecule type" value="Genomic_DNA"/>
</dbReference>
<proteinExistence type="predicted"/>
<keyword evidence="2" id="KW-1185">Reference proteome</keyword>
<sequence length="92" mass="10609">MFTVERPDIYRSNTRLNTKSTKDKQVHSKEIFSSSNLLQSATCHLISELLTTSREEKTLPEVTCKAQAFLCRNQLFRMFALAYRHSSTIHTA</sequence>
<evidence type="ECO:0000313" key="2">
    <source>
        <dbReference type="Proteomes" id="UP000230233"/>
    </source>
</evidence>
<name>A0A2G5SWE6_9PELO</name>
<gene>
    <name evidence="1" type="primary">Cnig_chr_X.g25001</name>
    <name evidence="1" type="ORF">B9Z55_025001</name>
</gene>
<protein>
    <submittedName>
        <fullName evidence="1">Uncharacterized protein</fullName>
    </submittedName>
</protein>
<comment type="caution">
    <text evidence="1">The sequence shown here is derived from an EMBL/GenBank/DDBJ whole genome shotgun (WGS) entry which is preliminary data.</text>
</comment>
<evidence type="ECO:0000313" key="1">
    <source>
        <dbReference type="EMBL" id="PIC19454.1"/>
    </source>
</evidence>
<accession>A0A2G5SWE6</accession>
<dbReference type="AlphaFoldDB" id="A0A2G5SWE6"/>
<dbReference type="Proteomes" id="UP000230233">
    <property type="component" value="Chromosome X"/>
</dbReference>
<organism evidence="1 2">
    <name type="scientific">Caenorhabditis nigoni</name>
    <dbReference type="NCBI Taxonomy" id="1611254"/>
    <lineage>
        <taxon>Eukaryota</taxon>
        <taxon>Metazoa</taxon>
        <taxon>Ecdysozoa</taxon>
        <taxon>Nematoda</taxon>
        <taxon>Chromadorea</taxon>
        <taxon>Rhabditida</taxon>
        <taxon>Rhabditina</taxon>
        <taxon>Rhabditomorpha</taxon>
        <taxon>Rhabditoidea</taxon>
        <taxon>Rhabditidae</taxon>
        <taxon>Peloderinae</taxon>
        <taxon>Caenorhabditis</taxon>
    </lineage>
</organism>